<gene>
    <name evidence="2" type="ORF">FRUB_09022</name>
</gene>
<comment type="caution">
    <text evidence="2">The sequence shown here is derived from an EMBL/GenBank/DDBJ whole genome shotgun (WGS) entry which is preliminary data.</text>
</comment>
<sequence length="738" mass="81741">MSQPTIRAAQLVFTNVEAGDSKAGQRGFQVWQASKELADVKRDITRRVDDYRLPAGVAPADQHVYARDCYFPLADKKLFAVARTVPLPEKDKFGRGGRFFAHVLVVEAEDFKNLHFDPFQLLDAAAFLGHPDELKKKYEAEWKTGEIPGVDITIRPDPRDQAGLPGQARELLVGHCDREPDKLKTVVVVGKPADVAAELRKIFRALPPQLRRTAAFDTLSVGSSLTQVPCTFAGCPTADALKMWAFRRFVRFDTATQTLTPAADPAPRSLLAALTATEVWDVASSSERSAAWDAAGAIHRAATSPDALKTGASAAAAAGPVALSLLQACTEFPATLKNLSTSWEKLHPAAVIGFPGVGPALQKYLKVGLSEQLRRLGSEPPREIVAEQIFNGLLSASLADPDRDVLTQIRSWHDEKPVNRRLGLLLLSLLDRVNIELTTVVNNINDPDSAWLKQYLSETLKCDGRAVPAMSDKLAARGEIRPEDLAEAELLCDVSDDPAADLLRFQIAFHRGRSAVERHFAAHAPPSADDLLKLIRPRIVEGWTFVENQLFLGFYVYPSSEAEYVVIREIMKGLSRLNRPLVKHFLREMVPEVRPVIGEAPLREAIIQSAPVTDIVKRILDAKSSPLSESKTLSIRNRVENLSAQHTEELLAWLRSKMIPGDCFKQFPAPPFDAFRVGWEFRWMTQTDASSQIPKLVEIVLGLIARRVDVGEITEPIPPMTDRDRFMWLLRQFPGKAN</sequence>
<dbReference type="Proteomes" id="UP000214646">
    <property type="component" value="Unassembled WGS sequence"/>
</dbReference>
<dbReference type="InterPro" id="IPR045402">
    <property type="entry name" value="GAP1-N2"/>
</dbReference>
<dbReference type="RefSeq" id="WP_088259456.1">
    <property type="nucleotide sequence ID" value="NZ_NIDE01000017.1"/>
</dbReference>
<name>A0A225DGZ7_9BACT</name>
<accession>A0A225DGZ7</accession>
<organism evidence="2 3">
    <name type="scientific">Fimbriiglobus ruber</name>
    <dbReference type="NCBI Taxonomy" id="1908690"/>
    <lineage>
        <taxon>Bacteria</taxon>
        <taxon>Pseudomonadati</taxon>
        <taxon>Planctomycetota</taxon>
        <taxon>Planctomycetia</taxon>
        <taxon>Gemmatales</taxon>
        <taxon>Gemmataceae</taxon>
        <taxon>Fimbriiglobus</taxon>
    </lineage>
</organism>
<evidence type="ECO:0000259" key="1">
    <source>
        <dbReference type="Pfam" id="PF20013"/>
    </source>
</evidence>
<feature type="domain" description="GTPase-associated protein 1 N-terminal" evidence="1">
    <location>
        <begin position="8"/>
        <end position="133"/>
    </location>
</feature>
<reference evidence="3" key="1">
    <citation type="submission" date="2017-06" db="EMBL/GenBank/DDBJ databases">
        <title>Genome analysis of Fimbriiglobus ruber SP5, the first member of the order Planctomycetales with confirmed chitinolytic capability.</title>
        <authorList>
            <person name="Ravin N.V."/>
            <person name="Rakitin A.L."/>
            <person name="Ivanova A.A."/>
            <person name="Beletsky A.V."/>
            <person name="Kulichevskaya I.S."/>
            <person name="Mardanov A.V."/>
            <person name="Dedysh S.N."/>
        </authorList>
    </citation>
    <scope>NUCLEOTIDE SEQUENCE [LARGE SCALE GENOMIC DNA]</scope>
    <source>
        <strain evidence="3">SP5</strain>
    </source>
</reference>
<dbReference type="AlphaFoldDB" id="A0A225DGZ7"/>
<dbReference type="OrthoDB" id="9984765at2"/>
<dbReference type="Pfam" id="PF20013">
    <property type="entry name" value="GAP1-N2"/>
    <property type="match status" value="1"/>
</dbReference>
<keyword evidence="3" id="KW-1185">Reference proteome</keyword>
<evidence type="ECO:0000313" key="2">
    <source>
        <dbReference type="EMBL" id="OWK36459.1"/>
    </source>
</evidence>
<proteinExistence type="predicted"/>
<dbReference type="EMBL" id="NIDE01000017">
    <property type="protein sequence ID" value="OWK36459.1"/>
    <property type="molecule type" value="Genomic_DNA"/>
</dbReference>
<protein>
    <recommendedName>
        <fullName evidence="1">GTPase-associated protein 1 N-terminal domain-containing protein</fullName>
    </recommendedName>
</protein>
<evidence type="ECO:0000313" key="3">
    <source>
        <dbReference type="Proteomes" id="UP000214646"/>
    </source>
</evidence>